<name>A0AAE1LF72_9NEOP</name>
<dbReference type="PANTHER" id="PTHR12461">
    <property type="entry name" value="HYPOXIA-INDUCIBLE FACTOR 1 ALPHA INHIBITOR-RELATED"/>
    <property type="match status" value="1"/>
</dbReference>
<comment type="subcellular location">
    <subcellularLocation>
        <location evidence="1">Cytoplasm</location>
    </subcellularLocation>
</comment>
<feature type="domain" description="JmjC" evidence="5">
    <location>
        <begin position="85"/>
        <end position="256"/>
    </location>
</feature>
<accession>A0AAE1LF72</accession>
<comment type="function">
    <text evidence="3">May play a role in cellular stress response.</text>
</comment>
<evidence type="ECO:0000313" key="6">
    <source>
        <dbReference type="EMBL" id="KAK3915937.1"/>
    </source>
</evidence>
<evidence type="ECO:0000256" key="4">
    <source>
        <dbReference type="SAM" id="MobiDB-lite"/>
    </source>
</evidence>
<dbReference type="PROSITE" id="PS51184">
    <property type="entry name" value="JMJC"/>
    <property type="match status" value="1"/>
</dbReference>
<comment type="caution">
    <text evidence="6">The sequence shown here is derived from an EMBL/GenBank/DDBJ whole genome shotgun (WGS) entry which is preliminary data.</text>
</comment>
<feature type="region of interest" description="Disordered" evidence="4">
    <location>
        <begin position="309"/>
        <end position="338"/>
    </location>
</feature>
<dbReference type="AlphaFoldDB" id="A0AAE1LF72"/>
<dbReference type="EMBL" id="JAHWGI010000473">
    <property type="protein sequence ID" value="KAK3915937.1"/>
    <property type="molecule type" value="Genomic_DNA"/>
</dbReference>
<evidence type="ECO:0000313" key="7">
    <source>
        <dbReference type="Proteomes" id="UP001219518"/>
    </source>
</evidence>
<evidence type="ECO:0000256" key="3">
    <source>
        <dbReference type="ARBA" id="ARBA00037342"/>
    </source>
</evidence>
<feature type="compositionally biased region" description="Basic and acidic residues" evidence="4">
    <location>
        <begin position="320"/>
        <end position="334"/>
    </location>
</feature>
<protein>
    <submittedName>
        <fullName evidence="6">HSPB1-associated protein 1</fullName>
    </submittedName>
</protein>
<gene>
    <name evidence="6" type="ORF">KUF71_025234</name>
</gene>
<keyword evidence="2" id="KW-0963">Cytoplasm</keyword>
<dbReference type="Gene3D" id="2.60.120.10">
    <property type="entry name" value="Jelly Rolls"/>
    <property type="match status" value="1"/>
</dbReference>
<keyword evidence="7" id="KW-1185">Reference proteome</keyword>
<dbReference type="PANTHER" id="PTHR12461:SF43">
    <property type="entry name" value="HSPB1-ASSOCIATED PROTEIN 1"/>
    <property type="match status" value="1"/>
</dbReference>
<dbReference type="SUPFAM" id="SSF51197">
    <property type="entry name" value="Clavaminate synthase-like"/>
    <property type="match status" value="1"/>
</dbReference>
<evidence type="ECO:0000256" key="2">
    <source>
        <dbReference type="ARBA" id="ARBA00022490"/>
    </source>
</evidence>
<proteinExistence type="predicted"/>
<dbReference type="Proteomes" id="UP001219518">
    <property type="component" value="Unassembled WGS sequence"/>
</dbReference>
<dbReference type="SMART" id="SM00558">
    <property type="entry name" value="JmjC"/>
    <property type="match status" value="1"/>
</dbReference>
<dbReference type="InterPro" id="IPR003347">
    <property type="entry name" value="JmjC_dom"/>
</dbReference>
<dbReference type="Pfam" id="PF13621">
    <property type="entry name" value="Cupin_8"/>
    <property type="match status" value="1"/>
</dbReference>
<dbReference type="GO" id="GO:0005737">
    <property type="term" value="C:cytoplasm"/>
    <property type="evidence" value="ECO:0007669"/>
    <property type="project" value="UniProtKB-SubCell"/>
</dbReference>
<evidence type="ECO:0000256" key="1">
    <source>
        <dbReference type="ARBA" id="ARBA00004496"/>
    </source>
</evidence>
<dbReference type="InterPro" id="IPR041667">
    <property type="entry name" value="Cupin_8"/>
</dbReference>
<evidence type="ECO:0000259" key="5">
    <source>
        <dbReference type="PROSITE" id="PS51184"/>
    </source>
</evidence>
<organism evidence="6 7">
    <name type="scientific">Frankliniella fusca</name>
    <dbReference type="NCBI Taxonomy" id="407009"/>
    <lineage>
        <taxon>Eukaryota</taxon>
        <taxon>Metazoa</taxon>
        <taxon>Ecdysozoa</taxon>
        <taxon>Arthropoda</taxon>
        <taxon>Hexapoda</taxon>
        <taxon>Insecta</taxon>
        <taxon>Pterygota</taxon>
        <taxon>Neoptera</taxon>
        <taxon>Paraneoptera</taxon>
        <taxon>Thysanoptera</taxon>
        <taxon>Terebrantia</taxon>
        <taxon>Thripoidea</taxon>
        <taxon>Thripidae</taxon>
        <taxon>Frankliniella</taxon>
    </lineage>
</organism>
<dbReference type="InterPro" id="IPR014710">
    <property type="entry name" value="RmlC-like_jellyroll"/>
</dbReference>
<reference evidence="6" key="1">
    <citation type="submission" date="2021-07" db="EMBL/GenBank/DDBJ databases">
        <authorList>
            <person name="Catto M.A."/>
            <person name="Jacobson A."/>
            <person name="Kennedy G."/>
            <person name="Labadie P."/>
            <person name="Hunt B.G."/>
            <person name="Srinivasan R."/>
        </authorList>
    </citation>
    <scope>NUCLEOTIDE SEQUENCE</scope>
    <source>
        <strain evidence="6">PL_HMW_Pooled</strain>
        <tissue evidence="6">Head</tissue>
    </source>
</reference>
<reference evidence="6" key="2">
    <citation type="journal article" date="2023" name="BMC Genomics">
        <title>Pest status, molecular evolution, and epigenetic factors derived from the genome assembly of Frankliniella fusca, a thysanopteran phytovirus vector.</title>
        <authorList>
            <person name="Catto M.A."/>
            <person name="Labadie P.E."/>
            <person name="Jacobson A.L."/>
            <person name="Kennedy G.G."/>
            <person name="Srinivasan R."/>
            <person name="Hunt B.G."/>
        </authorList>
    </citation>
    <scope>NUCLEOTIDE SEQUENCE</scope>
    <source>
        <strain evidence="6">PL_HMW_Pooled</strain>
    </source>
</reference>
<sequence>MSGGRKLSKEEVLSLTKPVVFHDMINNWPALRWEIKDWSSVFGDRQLPFRCGVKSCSPEPMWEVKCSKETMTIEEFSNLKQQTTEPTEEGKKWFYFDYHQISDWTCSDLKDAMPLKWDAFGFPDKGAEDSTIWIGSKGAHTPCHFDTYGCNLVAQVVGRKRWILFSQDDTEDMRPTRVPYEESSVYSLWNFNCPLPPEFYDKCDRRPYIVDLSPGDVLFVPRHWWHYVESLDFSISINMWLPKDPEDDVSRLDEAFVRLLFSQMSKSLSAEERRRTLNPNESDLADVQLHNSMNILYFCAQDIQSFRKRHSEAEEPNEAEEPKEPPAKQPKVDVSDGSELSSVLEMENVELVPCSTSEQLKCLMDQTCSCLSEERHVQAMMPTNLSDFGSRVQNVLNAFCHPDVVAQVRKRFSEVSKMDVN</sequence>